<feature type="compositionally biased region" description="Basic and acidic residues" evidence="1">
    <location>
        <begin position="34"/>
        <end position="45"/>
    </location>
</feature>
<evidence type="ECO:0000256" key="1">
    <source>
        <dbReference type="SAM" id="MobiDB-lite"/>
    </source>
</evidence>
<evidence type="ECO:0000313" key="2">
    <source>
        <dbReference type="EMBL" id="JAH41200.1"/>
    </source>
</evidence>
<reference evidence="2" key="1">
    <citation type="submission" date="2014-11" db="EMBL/GenBank/DDBJ databases">
        <authorList>
            <person name="Amaro Gonzalez C."/>
        </authorList>
    </citation>
    <scope>NUCLEOTIDE SEQUENCE</scope>
</reference>
<protein>
    <submittedName>
        <fullName evidence="2">Uncharacterized protein</fullName>
    </submittedName>
</protein>
<dbReference type="EMBL" id="GBXM01067377">
    <property type="protein sequence ID" value="JAH41200.1"/>
    <property type="molecule type" value="Transcribed_RNA"/>
</dbReference>
<sequence>MSFLFLNTQCFPKVEKKCLTKQGAPSRKSAKVSGVREKTKTERKSQNKRQKPYPMTHKTSRAGLNLACKLQ</sequence>
<dbReference type="AlphaFoldDB" id="A0A0E9SKI4"/>
<organism evidence="2">
    <name type="scientific">Anguilla anguilla</name>
    <name type="common">European freshwater eel</name>
    <name type="synonym">Muraena anguilla</name>
    <dbReference type="NCBI Taxonomy" id="7936"/>
    <lineage>
        <taxon>Eukaryota</taxon>
        <taxon>Metazoa</taxon>
        <taxon>Chordata</taxon>
        <taxon>Craniata</taxon>
        <taxon>Vertebrata</taxon>
        <taxon>Euteleostomi</taxon>
        <taxon>Actinopterygii</taxon>
        <taxon>Neopterygii</taxon>
        <taxon>Teleostei</taxon>
        <taxon>Anguilliformes</taxon>
        <taxon>Anguillidae</taxon>
        <taxon>Anguilla</taxon>
    </lineage>
</organism>
<name>A0A0E9SKI4_ANGAN</name>
<feature type="region of interest" description="Disordered" evidence="1">
    <location>
        <begin position="21"/>
        <end position="71"/>
    </location>
</feature>
<reference evidence="2" key="2">
    <citation type="journal article" date="2015" name="Fish Shellfish Immunol.">
        <title>Early steps in the European eel (Anguilla anguilla)-Vibrio vulnificus interaction in the gills: Role of the RtxA13 toxin.</title>
        <authorList>
            <person name="Callol A."/>
            <person name="Pajuelo D."/>
            <person name="Ebbesson L."/>
            <person name="Teles M."/>
            <person name="MacKenzie S."/>
            <person name="Amaro C."/>
        </authorList>
    </citation>
    <scope>NUCLEOTIDE SEQUENCE</scope>
</reference>
<accession>A0A0E9SKI4</accession>
<proteinExistence type="predicted"/>